<evidence type="ECO:0000256" key="2">
    <source>
        <dbReference type="SAM" id="Phobius"/>
    </source>
</evidence>
<gene>
    <name evidence="3" type="ORF">EI290_19350</name>
</gene>
<dbReference type="AlphaFoldDB" id="A0A428IYW0"/>
<organism evidence="3 4">
    <name type="scientific">Hymenobacter metallilatus</name>
    <dbReference type="NCBI Taxonomy" id="2493666"/>
    <lineage>
        <taxon>Bacteria</taxon>
        <taxon>Pseudomonadati</taxon>
        <taxon>Bacteroidota</taxon>
        <taxon>Cytophagia</taxon>
        <taxon>Cytophagales</taxon>
        <taxon>Hymenobacteraceae</taxon>
        <taxon>Hymenobacter</taxon>
    </lineage>
</organism>
<keyword evidence="2" id="KW-0472">Membrane</keyword>
<evidence type="ECO:0000313" key="3">
    <source>
        <dbReference type="EMBL" id="RSK24508.1"/>
    </source>
</evidence>
<accession>A0A428IYW0</accession>
<keyword evidence="2" id="KW-0812">Transmembrane</keyword>
<keyword evidence="2" id="KW-1133">Transmembrane helix</keyword>
<protein>
    <submittedName>
        <fullName evidence="3">Uncharacterized protein</fullName>
    </submittedName>
</protein>
<evidence type="ECO:0000313" key="4">
    <source>
        <dbReference type="Proteomes" id="UP000280066"/>
    </source>
</evidence>
<dbReference type="OrthoDB" id="886712at2"/>
<reference evidence="3 4" key="1">
    <citation type="submission" date="2018-12" db="EMBL/GenBank/DDBJ databases">
        <authorList>
            <person name="Feng G."/>
            <person name="Zhu H."/>
        </authorList>
    </citation>
    <scope>NUCLEOTIDE SEQUENCE [LARGE SCALE GENOMIC DNA]</scope>
    <source>
        <strain evidence="3 4">9PBR-2</strain>
    </source>
</reference>
<dbReference type="Proteomes" id="UP000280066">
    <property type="component" value="Unassembled WGS sequence"/>
</dbReference>
<dbReference type="RefSeq" id="WP_125433320.1">
    <property type="nucleotide sequence ID" value="NZ_RWIS01000016.1"/>
</dbReference>
<name>A0A428IYW0_9BACT</name>
<comment type="caution">
    <text evidence="3">The sequence shown here is derived from an EMBL/GenBank/DDBJ whole genome shotgun (WGS) entry which is preliminary data.</text>
</comment>
<dbReference type="EMBL" id="RWIS01000016">
    <property type="protein sequence ID" value="RSK24508.1"/>
    <property type="molecule type" value="Genomic_DNA"/>
</dbReference>
<feature type="region of interest" description="Disordered" evidence="1">
    <location>
        <begin position="1"/>
        <end position="20"/>
    </location>
</feature>
<evidence type="ECO:0000256" key="1">
    <source>
        <dbReference type="SAM" id="MobiDB-lite"/>
    </source>
</evidence>
<sequence length="110" mass="12430">MAPFDNLPPPDDAWTDLLRPLREPELPEPRPYFYARLEARMAAEQPPPVALPWWLRRPAYAATLGTLVLALNAGAAVYYARHEKPRPPAPDGYAAFAADYQLDPFQHPHD</sequence>
<proteinExistence type="predicted"/>
<feature type="transmembrane region" description="Helical" evidence="2">
    <location>
        <begin position="59"/>
        <end position="80"/>
    </location>
</feature>
<keyword evidence="4" id="KW-1185">Reference proteome</keyword>
<feature type="compositionally biased region" description="Pro residues" evidence="1">
    <location>
        <begin position="1"/>
        <end position="11"/>
    </location>
</feature>